<gene>
    <name evidence="3" type="ORF">EBB45_04200</name>
</gene>
<name>A0A3N9UIK7_9BACI</name>
<keyword evidence="2" id="KW-0446">Lipid-binding</keyword>
<dbReference type="GO" id="GO:0008289">
    <property type="term" value="F:lipid binding"/>
    <property type="evidence" value="ECO:0007669"/>
    <property type="project" value="UniProtKB-KW"/>
</dbReference>
<dbReference type="Gene3D" id="3.30.1180.10">
    <property type="match status" value="1"/>
</dbReference>
<sequence>MSRIHIVTDSTSDLSKDEIIANDIHVVPLTIQIDGETFVDGVDVQPDTFLELMKNSKNLPKSSQPATGKFKELYDELGKNGDRIISIHMTGGMSGTYESARQAASMSDSDVTVIDSRFIAIGLAIQIREAIRLRKDGASVEEIVKRLEVVRDNTNLFVVVDTLENLIKGGRIGKGKGMIGSLLNIKPIASLENGEYTPVSKARSYKQVINYLFNQFQEDTAGKQVKAVGLSHADGLNTMGNSLIGLIESTGFKDVEIKFTSPIISTHTGRGAIGFIYFAE</sequence>
<evidence type="ECO:0000256" key="1">
    <source>
        <dbReference type="ARBA" id="ARBA00003238"/>
    </source>
</evidence>
<dbReference type="RefSeq" id="WP_124762954.1">
    <property type="nucleotide sequence ID" value="NZ_JAFBDY010000002.1"/>
</dbReference>
<dbReference type="AlphaFoldDB" id="A0A3N9UIK7"/>
<dbReference type="PANTHER" id="PTHR33434:SF8">
    <property type="entry name" value="DEGV DOMAIN-CONTAINING PROTEIN SPR1019"/>
    <property type="match status" value="1"/>
</dbReference>
<comment type="caution">
    <text evidence="3">The sequence shown here is derived from an EMBL/GenBank/DDBJ whole genome shotgun (WGS) entry which is preliminary data.</text>
</comment>
<dbReference type="InterPro" id="IPR050270">
    <property type="entry name" value="DegV_domain_contain"/>
</dbReference>
<keyword evidence="4" id="KW-1185">Reference proteome</keyword>
<dbReference type="PANTHER" id="PTHR33434">
    <property type="entry name" value="DEGV DOMAIN-CONTAINING PROTEIN DR_1986-RELATED"/>
    <property type="match status" value="1"/>
</dbReference>
<dbReference type="InterPro" id="IPR043168">
    <property type="entry name" value="DegV_C"/>
</dbReference>
<reference evidence="3 4" key="1">
    <citation type="journal article" date="2013" name="J. Microbiol.">
        <title>Lysinibacillus chungkukjangi sp. nov., isolated from Chungkukjang, Korean fermented soybean food.</title>
        <authorList>
            <person name="Kim S.J."/>
            <person name="Jang Y.H."/>
            <person name="Hamada M."/>
            <person name="Ahn J.H."/>
            <person name="Weon H.Y."/>
            <person name="Suzuki K."/>
            <person name="Whang K.S."/>
            <person name="Kwon S.W."/>
        </authorList>
    </citation>
    <scope>NUCLEOTIDE SEQUENCE [LARGE SCALE GENOMIC DNA]</scope>
    <source>
        <strain evidence="3 4">MCCC 1A12701</strain>
    </source>
</reference>
<dbReference type="SUPFAM" id="SSF82549">
    <property type="entry name" value="DAK1/DegV-like"/>
    <property type="match status" value="1"/>
</dbReference>
<dbReference type="Proteomes" id="UP000274033">
    <property type="component" value="Unassembled WGS sequence"/>
</dbReference>
<dbReference type="NCBIfam" id="TIGR00762">
    <property type="entry name" value="DegV"/>
    <property type="match status" value="1"/>
</dbReference>
<dbReference type="PROSITE" id="PS51482">
    <property type="entry name" value="DEGV"/>
    <property type="match status" value="1"/>
</dbReference>
<dbReference type="OrthoDB" id="5429275at2"/>
<comment type="function">
    <text evidence="1">May bind long-chain fatty acids, such as palmitate, and may play a role in lipid transport or fatty acid metabolism.</text>
</comment>
<dbReference type="Pfam" id="PF02645">
    <property type="entry name" value="DegV"/>
    <property type="match status" value="1"/>
</dbReference>
<dbReference type="EMBL" id="RRCT01000002">
    <property type="protein sequence ID" value="RQW75825.1"/>
    <property type="molecule type" value="Genomic_DNA"/>
</dbReference>
<dbReference type="Gene3D" id="3.40.50.10170">
    <property type="match status" value="1"/>
</dbReference>
<dbReference type="InterPro" id="IPR003797">
    <property type="entry name" value="DegV"/>
</dbReference>
<accession>A0A3N9UIK7</accession>
<evidence type="ECO:0000313" key="4">
    <source>
        <dbReference type="Proteomes" id="UP000274033"/>
    </source>
</evidence>
<proteinExistence type="predicted"/>
<organism evidence="3 4">
    <name type="scientific">Lysinibacillus composti</name>
    <dbReference type="NCBI Taxonomy" id="720633"/>
    <lineage>
        <taxon>Bacteria</taxon>
        <taxon>Bacillati</taxon>
        <taxon>Bacillota</taxon>
        <taxon>Bacilli</taxon>
        <taxon>Bacillales</taxon>
        <taxon>Bacillaceae</taxon>
        <taxon>Lysinibacillus</taxon>
    </lineage>
</organism>
<evidence type="ECO:0000313" key="3">
    <source>
        <dbReference type="EMBL" id="RQW75825.1"/>
    </source>
</evidence>
<evidence type="ECO:0000256" key="2">
    <source>
        <dbReference type="ARBA" id="ARBA00023121"/>
    </source>
</evidence>
<protein>
    <submittedName>
        <fullName evidence="3">DegV family protein</fullName>
    </submittedName>
</protein>